<accession>A0AB39D223</accession>
<sequence>MSGAVDLSRLVEKANGNIDKAVRQALILAAQGVVMNTPVDTGRLRSSWGFGVSVPKNGPTDTTDKAGGATLTKIAQAVKSQEAGPKFYITTALPYAKRIEYEGWSHTKSPQGMIRITIANLPNAIRDYVRGQL</sequence>
<dbReference type="RefSeq" id="WP_368640480.1">
    <property type="nucleotide sequence ID" value="NZ_CP158254.1"/>
</dbReference>
<dbReference type="AlphaFoldDB" id="A0AB39D223"/>
<reference evidence="1" key="1">
    <citation type="submission" date="2024-05" db="EMBL/GenBank/DDBJ databases">
        <authorList>
            <person name="Luo Y.-C."/>
            <person name="Nicholds J."/>
            <person name="Mortimer T."/>
            <person name="Maboni G."/>
        </authorList>
    </citation>
    <scope>NUCLEOTIDE SEQUENCE</scope>
    <source>
        <strain evidence="1">151836</strain>
    </source>
</reference>
<evidence type="ECO:0000313" key="1">
    <source>
        <dbReference type="EMBL" id="XDJ48328.1"/>
    </source>
</evidence>
<gene>
    <name evidence="1" type="ORF">ABRZ04_04495</name>
</gene>
<organism evidence="1">
    <name type="scientific">Castellaniella ginsengisoli</name>
    <dbReference type="NCBI Taxonomy" id="546114"/>
    <lineage>
        <taxon>Bacteria</taxon>
        <taxon>Pseudomonadati</taxon>
        <taxon>Pseudomonadota</taxon>
        <taxon>Betaproteobacteria</taxon>
        <taxon>Burkholderiales</taxon>
        <taxon>Alcaligenaceae</taxon>
        <taxon>Castellaniella</taxon>
    </lineage>
</organism>
<protein>
    <submittedName>
        <fullName evidence="1">HK97 gp10 family phage protein</fullName>
    </submittedName>
</protein>
<name>A0AB39D223_9BURK</name>
<proteinExistence type="predicted"/>
<dbReference type="EMBL" id="CP158254">
    <property type="protein sequence ID" value="XDJ48328.1"/>
    <property type="molecule type" value="Genomic_DNA"/>
</dbReference>